<feature type="transmembrane region" description="Helical" evidence="2">
    <location>
        <begin position="248"/>
        <end position="270"/>
    </location>
</feature>
<protein>
    <recommendedName>
        <fullName evidence="5">Glycosyltransferase RgtA/B/C/D-like domain-containing protein</fullName>
    </recommendedName>
</protein>
<dbReference type="STRING" id="1391653.AKJ08_0547"/>
<proteinExistence type="predicted"/>
<dbReference type="AlphaFoldDB" id="A0A0K1P9G0"/>
<dbReference type="EMBL" id="CP012332">
    <property type="protein sequence ID" value="AKU90160.1"/>
    <property type="molecule type" value="Genomic_DNA"/>
</dbReference>
<reference evidence="3 4" key="1">
    <citation type="submission" date="2015-08" db="EMBL/GenBank/DDBJ databases">
        <authorList>
            <person name="Babu N.S."/>
            <person name="Beckwith C.J."/>
            <person name="Beseler K.G."/>
            <person name="Brison A."/>
            <person name="Carone J.V."/>
            <person name="Caskin T.P."/>
            <person name="Diamond M."/>
            <person name="Durham M.E."/>
            <person name="Foxe J.M."/>
            <person name="Go M."/>
            <person name="Henderson B.A."/>
            <person name="Jones I.B."/>
            <person name="McGettigan J.A."/>
            <person name="Micheletti S.J."/>
            <person name="Nasrallah M.E."/>
            <person name="Ortiz D."/>
            <person name="Piller C.R."/>
            <person name="Privatt S.R."/>
            <person name="Schneider S.L."/>
            <person name="Sharp S."/>
            <person name="Smith T.C."/>
            <person name="Stanton J.D."/>
            <person name="Ullery H.E."/>
            <person name="Wilson R.J."/>
            <person name="Serrano M.G."/>
            <person name="Buck G."/>
            <person name="Lee V."/>
            <person name="Wang Y."/>
            <person name="Carvalho R."/>
            <person name="Voegtly L."/>
            <person name="Shi R."/>
            <person name="Duckworth R."/>
            <person name="Johnson A."/>
            <person name="Loviza R."/>
            <person name="Walstead R."/>
            <person name="Shah Z."/>
            <person name="Kiflezghi M."/>
            <person name="Wade K."/>
            <person name="Ball S.L."/>
            <person name="Bradley K.W."/>
            <person name="Asai D.J."/>
            <person name="Bowman C.A."/>
            <person name="Russell D.A."/>
            <person name="Pope W.H."/>
            <person name="Jacobs-Sera D."/>
            <person name="Hendrix R.W."/>
            <person name="Hatfull G.F."/>
        </authorList>
    </citation>
    <scope>NUCLEOTIDE SEQUENCE [LARGE SCALE GENOMIC DNA]</scope>
    <source>
        <strain evidence="3 4">DSM 27710</strain>
    </source>
</reference>
<keyword evidence="2" id="KW-0812">Transmembrane</keyword>
<evidence type="ECO:0008006" key="5">
    <source>
        <dbReference type="Google" id="ProtNLM"/>
    </source>
</evidence>
<dbReference type="RefSeq" id="WP_050724647.1">
    <property type="nucleotide sequence ID" value="NZ_CP012332.1"/>
</dbReference>
<accession>A0A0K1P9G0</accession>
<evidence type="ECO:0000313" key="3">
    <source>
        <dbReference type="EMBL" id="AKU90160.1"/>
    </source>
</evidence>
<sequence>MKRSLLLLAVGAASLVLLGFHGYRYLPFVADDSLISLRYAQRLFEGHGLTWTAGERVEGYSNLLWVLASAFLGLLGFDLILALRILGFAGMGATVAAAVWAFRTGGYRALVPAAGASLALALSGPIAVWAVGGLEQAFVAPLLAWALVLSFPVVDGRSDRVFPASVLLALLVLTRPDGALFPATIGLAILLCRGLGSLGAVLRLSLLPMAAFFAQLVFRLLYYGDWISNTARAKAAFSWEHFRAGVEYIGTGSLWLGGLTILALASTLALRTETSRKRAILVALPLVSWMAYVASVGGDIFPGRRHFAPIVVMFSLLAGEFLTWASGHRSMALRVGGAAAGALALATLGIAQWRDPENRRALHERWEWDGEVVGNLLGDAFRDREPLLAVDSAGCLPYFSGLPSLDMLGLNDGFLARNRPPDFGKGAIGHELGNGAYVLGRNPDLVVFCSPGGSHLPCFRSGKEMLRNPRFRREWSLVIFEGRSPSRFTSRIFVRREGGRIGVRRAEHRIVIPGYLFATTPTVAAVLDPFHRIGASIPAGESSRFELAVPAGSERVCADSSGPVDLAVDQGGVRLAAGPSPLDVSSQAGVVTLTVSNPGPGEVHLREITLTTKDHLVVSPTSAKRGSPTGVAVPLSAPADAR</sequence>
<evidence type="ECO:0000256" key="1">
    <source>
        <dbReference type="SAM" id="MobiDB-lite"/>
    </source>
</evidence>
<feature type="transmembrane region" description="Helical" evidence="2">
    <location>
        <begin position="279"/>
        <end position="301"/>
    </location>
</feature>
<feature type="transmembrane region" description="Helical" evidence="2">
    <location>
        <begin position="204"/>
        <end position="222"/>
    </location>
</feature>
<feature type="transmembrane region" description="Helical" evidence="2">
    <location>
        <begin position="307"/>
        <end position="325"/>
    </location>
</feature>
<feature type="transmembrane region" description="Helical" evidence="2">
    <location>
        <begin position="85"/>
        <end position="103"/>
    </location>
</feature>
<feature type="transmembrane region" description="Helical" evidence="2">
    <location>
        <begin position="109"/>
        <end position="130"/>
    </location>
</feature>
<keyword evidence="4" id="KW-1185">Reference proteome</keyword>
<dbReference type="KEGG" id="vin:AKJ08_0547"/>
<evidence type="ECO:0000256" key="2">
    <source>
        <dbReference type="SAM" id="Phobius"/>
    </source>
</evidence>
<feature type="transmembrane region" description="Helical" evidence="2">
    <location>
        <begin position="332"/>
        <end position="353"/>
    </location>
</feature>
<keyword evidence="2" id="KW-1133">Transmembrane helix</keyword>
<feature type="region of interest" description="Disordered" evidence="1">
    <location>
        <begin position="620"/>
        <end position="642"/>
    </location>
</feature>
<dbReference type="OrthoDB" id="344788at2"/>
<dbReference type="Proteomes" id="UP000055590">
    <property type="component" value="Chromosome"/>
</dbReference>
<name>A0A0K1P9G0_9BACT</name>
<gene>
    <name evidence="3" type="ORF">AKJ08_0547</name>
</gene>
<organism evidence="3 4">
    <name type="scientific">Vulgatibacter incomptus</name>
    <dbReference type="NCBI Taxonomy" id="1391653"/>
    <lineage>
        <taxon>Bacteria</taxon>
        <taxon>Pseudomonadati</taxon>
        <taxon>Myxococcota</taxon>
        <taxon>Myxococcia</taxon>
        <taxon>Myxococcales</taxon>
        <taxon>Cystobacterineae</taxon>
        <taxon>Vulgatibacteraceae</taxon>
        <taxon>Vulgatibacter</taxon>
    </lineage>
</organism>
<dbReference type="PATRIC" id="fig|1391653.3.peg.564"/>
<keyword evidence="2" id="KW-0472">Membrane</keyword>
<feature type="transmembrane region" description="Helical" evidence="2">
    <location>
        <begin position="166"/>
        <end position="192"/>
    </location>
</feature>
<evidence type="ECO:0000313" key="4">
    <source>
        <dbReference type="Proteomes" id="UP000055590"/>
    </source>
</evidence>